<protein>
    <submittedName>
        <fullName evidence="2">Uncharacterized protein</fullName>
    </submittedName>
</protein>
<organism evidence="2 3">
    <name type="scientific">Candidatus Anaerotruncus excrementipullorum</name>
    <dbReference type="NCBI Taxonomy" id="2838465"/>
    <lineage>
        <taxon>Bacteria</taxon>
        <taxon>Bacillati</taxon>
        <taxon>Bacillota</taxon>
        <taxon>Clostridia</taxon>
        <taxon>Eubacteriales</taxon>
        <taxon>Oscillospiraceae</taxon>
        <taxon>Anaerotruncus</taxon>
    </lineage>
</organism>
<comment type="caution">
    <text evidence="2">The sequence shown here is derived from an EMBL/GenBank/DDBJ whole genome shotgun (WGS) entry which is preliminary data.</text>
</comment>
<evidence type="ECO:0000313" key="2">
    <source>
        <dbReference type="EMBL" id="HIX64635.1"/>
    </source>
</evidence>
<sequence>MLKGVSQKVIEVVHTDNRYFERAILFLKPGIPEEDRPTLRRRAGEYLTQIDLCPRRRERRLPALADGVKLLLAALGGAGLACLFLLL</sequence>
<dbReference type="Proteomes" id="UP000886800">
    <property type="component" value="Unassembled WGS sequence"/>
</dbReference>
<reference evidence="2" key="1">
    <citation type="journal article" date="2021" name="PeerJ">
        <title>Extensive microbial diversity within the chicken gut microbiome revealed by metagenomics and culture.</title>
        <authorList>
            <person name="Gilroy R."/>
            <person name="Ravi A."/>
            <person name="Getino M."/>
            <person name="Pursley I."/>
            <person name="Horton D.L."/>
            <person name="Alikhan N.F."/>
            <person name="Baker D."/>
            <person name="Gharbi K."/>
            <person name="Hall N."/>
            <person name="Watson M."/>
            <person name="Adriaenssens E.M."/>
            <person name="Foster-Nyarko E."/>
            <person name="Jarju S."/>
            <person name="Secka A."/>
            <person name="Antonio M."/>
            <person name="Oren A."/>
            <person name="Chaudhuri R.R."/>
            <person name="La Ragione R."/>
            <person name="Hildebrand F."/>
            <person name="Pallen M.J."/>
        </authorList>
    </citation>
    <scope>NUCLEOTIDE SEQUENCE</scope>
    <source>
        <strain evidence="2">CHK188-5543</strain>
    </source>
</reference>
<accession>A0A9D1WPY2</accession>
<dbReference type="EMBL" id="DXES01000003">
    <property type="protein sequence ID" value="HIX64635.1"/>
    <property type="molecule type" value="Genomic_DNA"/>
</dbReference>
<dbReference type="AlphaFoldDB" id="A0A9D1WPY2"/>
<name>A0A9D1WPY2_9FIRM</name>
<reference evidence="2" key="2">
    <citation type="submission" date="2021-04" db="EMBL/GenBank/DDBJ databases">
        <authorList>
            <person name="Gilroy R."/>
        </authorList>
    </citation>
    <scope>NUCLEOTIDE SEQUENCE</scope>
    <source>
        <strain evidence="2">CHK188-5543</strain>
    </source>
</reference>
<keyword evidence="1" id="KW-0472">Membrane</keyword>
<keyword evidence="1" id="KW-1133">Transmembrane helix</keyword>
<evidence type="ECO:0000313" key="3">
    <source>
        <dbReference type="Proteomes" id="UP000886800"/>
    </source>
</evidence>
<feature type="transmembrane region" description="Helical" evidence="1">
    <location>
        <begin position="64"/>
        <end position="86"/>
    </location>
</feature>
<proteinExistence type="predicted"/>
<gene>
    <name evidence="2" type="ORF">H9736_00140</name>
</gene>
<evidence type="ECO:0000256" key="1">
    <source>
        <dbReference type="SAM" id="Phobius"/>
    </source>
</evidence>
<keyword evidence="1" id="KW-0812">Transmembrane</keyword>